<accession>A0ABW0QE32</accession>
<dbReference type="NCBIfam" id="NF033429">
    <property type="entry name" value="ImuA_translesion"/>
    <property type="match status" value="1"/>
</dbReference>
<evidence type="ECO:0000313" key="2">
    <source>
        <dbReference type="Proteomes" id="UP001596084"/>
    </source>
</evidence>
<sequence>MLSPIPVNRALPDLAHVWRAGELGSTSLQTVDTGYAALNDVLPGGGWPQGALIEVLQPQAGLHEWGLIAPALAATQLASPDQLVVLVGAPYLPFGPALGARQLNMQRLLLVQAKGGDGPALLWATREALQCADVAAVLAWLPEVRSAHLRRLQMAAQAHHKLLFVFRALSAQQESSPAPLRLLLEGTEGEAGNLLLHVLKRRGPPLALPVLLDTRPARLAALLAASRERVRRQREEAGALPLAAVFSSVSTREVHHALDRTASLHSH</sequence>
<dbReference type="InterPro" id="IPR027417">
    <property type="entry name" value="P-loop_NTPase"/>
</dbReference>
<protein>
    <submittedName>
        <fullName evidence="1">Translesion DNA synthesis-associated protein ImuA</fullName>
    </submittedName>
</protein>
<dbReference type="RefSeq" id="WP_068834963.1">
    <property type="nucleotide sequence ID" value="NZ_JBHSMX010000062.1"/>
</dbReference>
<name>A0ABW0QE32_9BURK</name>
<dbReference type="InterPro" id="IPR047610">
    <property type="entry name" value="ImuA_translesion"/>
</dbReference>
<gene>
    <name evidence="1" type="primary">imuA</name>
    <name evidence="1" type="ORF">ACFPP7_19355</name>
</gene>
<reference evidence="2" key="1">
    <citation type="journal article" date="2019" name="Int. J. Syst. Evol. Microbiol.">
        <title>The Global Catalogue of Microorganisms (GCM) 10K type strain sequencing project: providing services to taxonomists for standard genome sequencing and annotation.</title>
        <authorList>
            <consortium name="The Broad Institute Genomics Platform"/>
            <consortium name="The Broad Institute Genome Sequencing Center for Infectious Disease"/>
            <person name="Wu L."/>
            <person name="Ma J."/>
        </authorList>
    </citation>
    <scope>NUCLEOTIDE SEQUENCE [LARGE SCALE GENOMIC DNA]</scope>
    <source>
        <strain evidence="2">CGMCC 4.7277</strain>
    </source>
</reference>
<dbReference type="EMBL" id="JBHSMX010000062">
    <property type="protein sequence ID" value="MFC5523050.1"/>
    <property type="molecule type" value="Genomic_DNA"/>
</dbReference>
<dbReference type="SUPFAM" id="SSF52540">
    <property type="entry name" value="P-loop containing nucleoside triphosphate hydrolases"/>
    <property type="match status" value="1"/>
</dbReference>
<comment type="caution">
    <text evidence="1">The sequence shown here is derived from an EMBL/GenBank/DDBJ whole genome shotgun (WGS) entry which is preliminary data.</text>
</comment>
<proteinExistence type="predicted"/>
<evidence type="ECO:0000313" key="1">
    <source>
        <dbReference type="EMBL" id="MFC5523050.1"/>
    </source>
</evidence>
<dbReference type="Proteomes" id="UP001596084">
    <property type="component" value="Unassembled WGS sequence"/>
</dbReference>
<dbReference type="Gene3D" id="3.40.50.300">
    <property type="entry name" value="P-loop containing nucleotide triphosphate hydrolases"/>
    <property type="match status" value="1"/>
</dbReference>
<keyword evidence="2" id="KW-1185">Reference proteome</keyword>
<organism evidence="1 2">
    <name type="scientific">Polaromonas jejuensis</name>
    <dbReference type="NCBI Taxonomy" id="457502"/>
    <lineage>
        <taxon>Bacteria</taxon>
        <taxon>Pseudomonadati</taxon>
        <taxon>Pseudomonadota</taxon>
        <taxon>Betaproteobacteria</taxon>
        <taxon>Burkholderiales</taxon>
        <taxon>Comamonadaceae</taxon>
        <taxon>Polaromonas</taxon>
    </lineage>
</organism>